<sequence>MAGSDFNQFNNSDLDKILYEIGWDHTFALPELNDANRALLEEVRQSRTVKTPSIYPCTRSIYFTQMYYNVCPLRGVLERQVVLSYCLFDCVQTLLKANEKELEVTKHLKTLAEREQDRYSQLTAQANKEIKSSYEKMDRIELKAMQTLEELRLQMDLDQQTMENLLVEAAKKDDDLMVIMKYAQMDEHKIKSLFLNIEKKTLEVKEKRKALDKELTETRSAQLALDKTIENIQQARAEIQHLFHLCENTIKQKKQLDSDMEQCSLKIAQGRQKTREKNTCVAEMKHKLDTERNNNRELQRNIATARMQKAILRQELKKHQENLARMQVEVSFSKHTPLMFAFVIQSEAYNAALQEKLRTVTESALSEEERAAHMEQILLEAEQDMKMLEAQQHDLMEELFRQKQNFQSAKTKEKNLIALTSKNKFTITNLLSQLTKMENTPIRQQMISNNQALEKAEQFELAQLSGALRTDESEMLEVKVNELTHFLKDLPLKFQWSYYILHMASVCLWQIDIRCAKKEMEKLETQKKDLTEQVDCLLVLCVNKEKELKKLKLKKQDGLVNNNLLKTEVKRIRDIIYKDADSMTSWEMRKLELEKAMKEREEEIHVYSEMLRHQLKITEQDRQKLSMELNEELSKVEMVKNRFEIMESSLAGSEGEKSQIYYITKASLDKEELRRKSEEMKAHIHRMELETDALKNTIQLFSGRCSDYSTSEEYQEKVQLEEELKSAENKLKFKKQQIQELHQEIQDMNNTWESLMLEEKVEKEKIHHMQGLIGNLNKEAASAQERIGRVKSQFIKLTREIRSAQSTSSETLEEQDIKLRELKQFNKSINNMLNKECFQKLPPPATTLSSQGSLKMTSAQSSPTSSSRSKSLSVSPWVKTVNLDLDLSAAYPSVTSPTSPSSPSSSDSNSCKKTKKP</sequence>
<dbReference type="GO" id="GO:0005576">
    <property type="term" value="C:extracellular region"/>
    <property type="evidence" value="ECO:0007669"/>
    <property type="project" value="GOC"/>
</dbReference>
<evidence type="ECO:0000256" key="5">
    <source>
        <dbReference type="SAM" id="Coils"/>
    </source>
</evidence>
<evidence type="ECO:0000256" key="6">
    <source>
        <dbReference type="SAM" id="MobiDB-lite"/>
    </source>
</evidence>
<dbReference type="GO" id="GO:0060285">
    <property type="term" value="P:cilium-dependent cell motility"/>
    <property type="evidence" value="ECO:0007669"/>
    <property type="project" value="TreeGrafter"/>
</dbReference>
<dbReference type="Pfam" id="PF24161">
    <property type="entry name" value="CCDC39"/>
    <property type="match status" value="2"/>
</dbReference>
<dbReference type="Ensembl" id="ENSPLAT00000007255.1">
    <property type="protein sequence ID" value="ENSPLAP00000022915.1"/>
    <property type="gene ID" value="ENSPLAG00000007886.1"/>
</dbReference>
<proteinExistence type="inferred from homology"/>
<dbReference type="STRING" id="48699.ENSPLAP00000022915"/>
<evidence type="ECO:0000256" key="2">
    <source>
        <dbReference type="ARBA" id="ARBA00016725"/>
    </source>
</evidence>
<dbReference type="GO" id="GO:0060287">
    <property type="term" value="P:epithelial cilium movement involved in determination of left/right asymmetry"/>
    <property type="evidence" value="ECO:0007669"/>
    <property type="project" value="TreeGrafter"/>
</dbReference>
<feature type="coiled-coil region" evidence="5">
    <location>
        <begin position="371"/>
        <end position="405"/>
    </location>
</feature>
<evidence type="ECO:0000313" key="8">
    <source>
        <dbReference type="Proteomes" id="UP000261500"/>
    </source>
</evidence>
<feature type="region of interest" description="Disordered" evidence="6">
    <location>
        <begin position="843"/>
        <end position="874"/>
    </location>
</feature>
<feature type="region of interest" description="Disordered" evidence="6">
    <location>
        <begin position="891"/>
        <end position="917"/>
    </location>
</feature>
<feature type="coiled-coil region" evidence="5">
    <location>
        <begin position="583"/>
        <end position="793"/>
    </location>
</feature>
<keyword evidence="8" id="KW-1185">Reference proteome</keyword>
<dbReference type="GeneTree" id="ENSGT00390000015010"/>
<dbReference type="Proteomes" id="UP000261500">
    <property type="component" value="Unplaced"/>
</dbReference>
<evidence type="ECO:0000256" key="1">
    <source>
        <dbReference type="ARBA" id="ARBA00005805"/>
    </source>
</evidence>
<evidence type="ECO:0000256" key="4">
    <source>
        <dbReference type="ARBA" id="ARBA00045182"/>
    </source>
</evidence>
<feature type="coiled-coil region" evidence="5">
    <location>
        <begin position="281"/>
        <end position="329"/>
    </location>
</feature>
<evidence type="ECO:0000313" key="7">
    <source>
        <dbReference type="Ensembl" id="ENSPLAP00000022915.1"/>
    </source>
</evidence>
<feature type="compositionally biased region" description="Polar residues" evidence="6">
    <location>
        <begin position="846"/>
        <end position="857"/>
    </location>
</feature>
<feature type="compositionally biased region" description="Low complexity" evidence="6">
    <location>
        <begin position="892"/>
        <end position="911"/>
    </location>
</feature>
<feature type="coiled-coil region" evidence="5">
    <location>
        <begin position="197"/>
        <end position="238"/>
    </location>
</feature>
<organism evidence="7 8">
    <name type="scientific">Poecilia latipinna</name>
    <name type="common">sailfin molly</name>
    <dbReference type="NCBI Taxonomy" id="48699"/>
    <lineage>
        <taxon>Eukaryota</taxon>
        <taxon>Metazoa</taxon>
        <taxon>Chordata</taxon>
        <taxon>Craniata</taxon>
        <taxon>Vertebrata</taxon>
        <taxon>Euteleostomi</taxon>
        <taxon>Actinopterygii</taxon>
        <taxon>Neopterygii</taxon>
        <taxon>Teleostei</taxon>
        <taxon>Neoteleostei</taxon>
        <taxon>Acanthomorphata</taxon>
        <taxon>Ovalentaria</taxon>
        <taxon>Atherinomorphae</taxon>
        <taxon>Cyprinodontiformes</taxon>
        <taxon>Poeciliidae</taxon>
        <taxon>Poeciliinae</taxon>
        <taxon>Poecilia</taxon>
    </lineage>
</organism>
<comment type="function">
    <text evidence="4">Required for assembly of dynein regulatory complex (DRC) and inner dynein arm (IDA) complexes, which are responsible for ciliary beat regulation, thereby playing a central role in motility in cilia and flagella. Probably acts together with CCDC40 to form a molecular ruler that determines the 96 nanometer (nm) repeat length and arrangements of components in cilia and flagella. Not required for outer dynein arm complexes assembly.</text>
</comment>
<evidence type="ECO:0000256" key="3">
    <source>
        <dbReference type="ARBA" id="ARBA00023054"/>
    </source>
</evidence>
<keyword evidence="3 5" id="KW-0175">Coiled coil</keyword>
<reference evidence="7" key="2">
    <citation type="submission" date="2025-09" db="UniProtKB">
        <authorList>
            <consortium name="Ensembl"/>
        </authorList>
    </citation>
    <scope>IDENTIFICATION</scope>
</reference>
<accession>A0A3B3VAW5</accession>
<feature type="compositionally biased region" description="Low complexity" evidence="6">
    <location>
        <begin position="858"/>
        <end position="874"/>
    </location>
</feature>
<reference evidence="7" key="1">
    <citation type="submission" date="2025-08" db="UniProtKB">
        <authorList>
            <consortium name="Ensembl"/>
        </authorList>
    </citation>
    <scope>IDENTIFICATION</scope>
</reference>
<comment type="similarity">
    <text evidence="1">Belongs to the CCDC39 family.</text>
</comment>
<feature type="coiled-coil region" evidence="5">
    <location>
        <begin position="513"/>
        <end position="540"/>
    </location>
</feature>
<dbReference type="PANTHER" id="PTHR18962">
    <property type="entry name" value="COILED-COIL DOMAIN-CONTAINING PROTEIN 39"/>
    <property type="match status" value="1"/>
</dbReference>
<dbReference type="GO" id="GO:0005930">
    <property type="term" value="C:axoneme"/>
    <property type="evidence" value="ECO:0007669"/>
    <property type="project" value="InterPro"/>
</dbReference>
<dbReference type="PANTHER" id="PTHR18962:SF0">
    <property type="entry name" value="COILED-COIL DOMAIN-CONTAINING PROTEIN 39"/>
    <property type="match status" value="1"/>
</dbReference>
<name>A0A3B3VAW5_9TELE</name>
<dbReference type="InterPro" id="IPR033290">
    <property type="entry name" value="CCDC39"/>
</dbReference>
<dbReference type="AlphaFoldDB" id="A0A3B3VAW5"/>
<protein>
    <recommendedName>
        <fullName evidence="2">Coiled-coil domain-containing protein 39</fullName>
    </recommendedName>
</protein>
<dbReference type="GO" id="GO:0036159">
    <property type="term" value="P:inner dynein arm assembly"/>
    <property type="evidence" value="ECO:0007669"/>
    <property type="project" value="InterPro"/>
</dbReference>